<dbReference type="SUPFAM" id="SSF53790">
    <property type="entry name" value="Tetrapyrrole methylase"/>
    <property type="match status" value="1"/>
</dbReference>
<dbReference type="InterPro" id="IPR006364">
    <property type="entry name" value="CobI/CbiL/CobIJ_dom"/>
</dbReference>
<feature type="compositionally biased region" description="Basic and acidic residues" evidence="8">
    <location>
        <begin position="16"/>
        <end position="27"/>
    </location>
</feature>
<feature type="compositionally biased region" description="Low complexity" evidence="8">
    <location>
        <begin position="36"/>
        <end position="47"/>
    </location>
</feature>
<dbReference type="EC" id="2.1.1.130" evidence="10"/>
<keyword evidence="6" id="KW-0949">S-adenosyl-L-methionine</keyword>
<keyword evidence="4 10" id="KW-0489">Methyltransferase</keyword>
<dbReference type="PANTHER" id="PTHR43467">
    <property type="entry name" value="COBALT-PRECORRIN-2 C(20)-METHYLTRANSFERASE"/>
    <property type="match status" value="1"/>
</dbReference>
<dbReference type="NCBIfam" id="TIGR01467">
    <property type="entry name" value="cobI_cbiL"/>
    <property type="match status" value="1"/>
</dbReference>
<dbReference type="NCBIfam" id="NF004647">
    <property type="entry name" value="PRK05990.1"/>
    <property type="match status" value="1"/>
</dbReference>
<reference evidence="10 11" key="1">
    <citation type="submission" date="2022-04" db="EMBL/GenBank/DDBJ databases">
        <title>Positive selection, recombination, and allopatry shape intraspecific diversity of widespread and dominant cyanobacteria.</title>
        <authorList>
            <person name="Wei J."/>
            <person name="Shu W."/>
            <person name="Hu C."/>
        </authorList>
    </citation>
    <scope>NUCLEOTIDE SEQUENCE [LARGE SCALE GENOMIC DNA]</scope>
    <source>
        <strain evidence="10 11">AS-A4</strain>
    </source>
</reference>
<protein>
    <submittedName>
        <fullName evidence="10">Precorrin-2 C(20)-methyltransferase</fullName>
        <ecNumber evidence="10">2.1.1.130</ecNumber>
    </submittedName>
</protein>
<dbReference type="InterPro" id="IPR000878">
    <property type="entry name" value="4pyrrol_Mease"/>
</dbReference>
<evidence type="ECO:0000256" key="4">
    <source>
        <dbReference type="ARBA" id="ARBA00022603"/>
    </source>
</evidence>
<dbReference type="Gene3D" id="3.30.950.10">
    <property type="entry name" value="Methyltransferase, Cobalt-precorrin-4 Transmethylase, Domain 2"/>
    <property type="match status" value="1"/>
</dbReference>
<evidence type="ECO:0000256" key="5">
    <source>
        <dbReference type="ARBA" id="ARBA00022679"/>
    </source>
</evidence>
<sequence>MTAMDGQKAEGMGQKVEGRGQKAKEAGEVGEAVQHSTLSSPTPDSRLPTPPPLGKLYGLGIGPGDPELLTLKAHRILTSVPVIAYPTMESGKVLARAIVADFIRPEQLEVPMPLPFSVERSSQPHYDAAAETIAQHLAAGRDVAVLCEGEPMLYGSFMYIFNRLAGRFDTEVVPGISSTFASAAMLGAPLTYRNDVLSIMPATLDEATLRDRLAVADAAIIIKLGRHFAKVRTILDELDLLSRALYIERATMPNQQIRPIADMNPADVPYWALILIPSQTRPQ</sequence>
<comment type="caution">
    <text evidence="10">The sequence shown here is derived from an EMBL/GenBank/DDBJ whole genome shotgun (WGS) entry which is preliminary data.</text>
</comment>
<dbReference type="Gene3D" id="3.40.1010.10">
    <property type="entry name" value="Cobalt-precorrin-4 Transmethylase, Domain 1"/>
    <property type="match status" value="1"/>
</dbReference>
<evidence type="ECO:0000313" key="10">
    <source>
        <dbReference type="EMBL" id="MEP1060837.1"/>
    </source>
</evidence>
<evidence type="ECO:0000313" key="11">
    <source>
        <dbReference type="Proteomes" id="UP001476950"/>
    </source>
</evidence>
<dbReference type="Pfam" id="PF00590">
    <property type="entry name" value="TP_methylase"/>
    <property type="match status" value="1"/>
</dbReference>
<evidence type="ECO:0000259" key="9">
    <source>
        <dbReference type="Pfam" id="PF00590"/>
    </source>
</evidence>
<dbReference type="Proteomes" id="UP001476950">
    <property type="component" value="Unassembled WGS sequence"/>
</dbReference>
<dbReference type="InterPro" id="IPR035996">
    <property type="entry name" value="4pyrrol_Methylase_sf"/>
</dbReference>
<dbReference type="InterPro" id="IPR012382">
    <property type="entry name" value="CobI/CbiL"/>
</dbReference>
<dbReference type="EMBL" id="JAMPLM010000023">
    <property type="protein sequence ID" value="MEP1060837.1"/>
    <property type="molecule type" value="Genomic_DNA"/>
</dbReference>
<evidence type="ECO:0000256" key="3">
    <source>
        <dbReference type="ARBA" id="ARBA00022573"/>
    </source>
</evidence>
<comment type="pathway">
    <text evidence="1">Cofactor biosynthesis; adenosylcobalamin biosynthesis.</text>
</comment>
<name>A0ABV0KNN6_9CYAN</name>
<keyword evidence="11" id="KW-1185">Reference proteome</keyword>
<evidence type="ECO:0000256" key="8">
    <source>
        <dbReference type="SAM" id="MobiDB-lite"/>
    </source>
</evidence>
<dbReference type="PANTHER" id="PTHR43467:SF2">
    <property type="entry name" value="COBALT-PRECORRIN-2 C(20)-METHYLTRANSFERASE"/>
    <property type="match status" value="1"/>
</dbReference>
<keyword evidence="3" id="KW-0169">Cobalamin biosynthesis</keyword>
<dbReference type="InterPro" id="IPR014776">
    <property type="entry name" value="4pyrrole_Mease_sub2"/>
</dbReference>
<dbReference type="CDD" id="cd11645">
    <property type="entry name" value="Precorrin_2_C20_MT"/>
    <property type="match status" value="1"/>
</dbReference>
<accession>A0ABV0KNN6</accession>
<keyword evidence="5 10" id="KW-0808">Transferase</keyword>
<dbReference type="InterPro" id="IPR014777">
    <property type="entry name" value="4pyrrole_Mease_sub1"/>
</dbReference>
<feature type="region of interest" description="Disordered" evidence="8">
    <location>
        <begin position="1"/>
        <end position="58"/>
    </location>
</feature>
<dbReference type="RefSeq" id="WP_242033705.1">
    <property type="nucleotide sequence ID" value="NZ_JAMPLM010000023.1"/>
</dbReference>
<evidence type="ECO:0000256" key="2">
    <source>
        <dbReference type="ARBA" id="ARBA00005879"/>
    </source>
</evidence>
<evidence type="ECO:0000256" key="7">
    <source>
        <dbReference type="PIRNR" id="PIRNR036427"/>
    </source>
</evidence>
<organism evidence="10 11">
    <name type="scientific">Stenomitos frigidus AS-A4</name>
    <dbReference type="NCBI Taxonomy" id="2933935"/>
    <lineage>
        <taxon>Bacteria</taxon>
        <taxon>Bacillati</taxon>
        <taxon>Cyanobacteriota</taxon>
        <taxon>Cyanophyceae</taxon>
        <taxon>Leptolyngbyales</taxon>
        <taxon>Leptolyngbyaceae</taxon>
        <taxon>Stenomitos</taxon>
    </lineage>
</organism>
<comment type="similarity">
    <text evidence="2 7">Belongs to the precorrin methyltransferase family.</text>
</comment>
<proteinExistence type="inferred from homology"/>
<dbReference type="PIRSF" id="PIRSF036427">
    <property type="entry name" value="Precrrn-2_mtase"/>
    <property type="match status" value="1"/>
</dbReference>
<gene>
    <name evidence="10" type="ORF">NDI38_20610</name>
</gene>
<evidence type="ECO:0000256" key="1">
    <source>
        <dbReference type="ARBA" id="ARBA00004953"/>
    </source>
</evidence>
<dbReference type="GO" id="GO:0030788">
    <property type="term" value="F:precorrin-2 C20-methyltransferase activity"/>
    <property type="evidence" value="ECO:0007669"/>
    <property type="project" value="UniProtKB-EC"/>
</dbReference>
<dbReference type="GO" id="GO:0032259">
    <property type="term" value="P:methylation"/>
    <property type="evidence" value="ECO:0007669"/>
    <property type="project" value="UniProtKB-KW"/>
</dbReference>
<feature type="domain" description="Tetrapyrrole methylase" evidence="9">
    <location>
        <begin position="55"/>
        <end position="258"/>
    </location>
</feature>
<evidence type="ECO:0000256" key="6">
    <source>
        <dbReference type="ARBA" id="ARBA00022691"/>
    </source>
</evidence>